<accession>A0A915A3Z8</accession>
<dbReference type="Proteomes" id="UP000887569">
    <property type="component" value="Unplaced"/>
</dbReference>
<proteinExistence type="predicted"/>
<keyword evidence="1" id="KW-1185">Reference proteome</keyword>
<reference evidence="2" key="1">
    <citation type="submission" date="2022-11" db="UniProtKB">
        <authorList>
            <consortium name="WormBaseParasite"/>
        </authorList>
    </citation>
    <scope>IDENTIFICATION</scope>
</reference>
<dbReference type="WBParaSite" id="PgE061_g002_t02">
    <property type="protein sequence ID" value="PgE061_g002_t02"/>
    <property type="gene ID" value="PgE061_g002"/>
</dbReference>
<protein>
    <submittedName>
        <fullName evidence="2">Secreted protein</fullName>
    </submittedName>
</protein>
<sequence length="80" mass="8975">MRTCCVTVDKNSQRMMILLLSQWTDVGTCFEFGIKVFQCSLRESCKTCLSSPLMSQGHTKEGGVRSHKNSEMLLIGKTVQ</sequence>
<evidence type="ECO:0000313" key="1">
    <source>
        <dbReference type="Proteomes" id="UP000887569"/>
    </source>
</evidence>
<evidence type="ECO:0000313" key="2">
    <source>
        <dbReference type="WBParaSite" id="PgE061_g002_t02"/>
    </source>
</evidence>
<dbReference type="AlphaFoldDB" id="A0A915A3Z8"/>
<name>A0A915A3Z8_PARUN</name>
<organism evidence="1 2">
    <name type="scientific">Parascaris univalens</name>
    <name type="common">Nematode worm</name>
    <dbReference type="NCBI Taxonomy" id="6257"/>
    <lineage>
        <taxon>Eukaryota</taxon>
        <taxon>Metazoa</taxon>
        <taxon>Ecdysozoa</taxon>
        <taxon>Nematoda</taxon>
        <taxon>Chromadorea</taxon>
        <taxon>Rhabditida</taxon>
        <taxon>Spirurina</taxon>
        <taxon>Ascaridomorpha</taxon>
        <taxon>Ascaridoidea</taxon>
        <taxon>Ascarididae</taxon>
        <taxon>Parascaris</taxon>
    </lineage>
</organism>